<dbReference type="PRINTS" id="PR00109">
    <property type="entry name" value="TYRKINASE"/>
</dbReference>
<organism evidence="8">
    <name type="scientific">Arcella intermedia</name>
    <dbReference type="NCBI Taxonomy" id="1963864"/>
    <lineage>
        <taxon>Eukaryota</taxon>
        <taxon>Amoebozoa</taxon>
        <taxon>Tubulinea</taxon>
        <taxon>Elardia</taxon>
        <taxon>Arcellinida</taxon>
        <taxon>Sphaerothecina</taxon>
        <taxon>Arcellidae</taxon>
        <taxon>Arcella</taxon>
    </lineage>
</organism>
<dbReference type="PROSITE" id="PS00108">
    <property type="entry name" value="PROTEIN_KINASE_ST"/>
    <property type="match status" value="1"/>
</dbReference>
<keyword evidence="5" id="KW-0175">Coiled coil</keyword>
<keyword evidence="1" id="KW-0808">Transferase</keyword>
<feature type="domain" description="Protein kinase" evidence="7">
    <location>
        <begin position="1"/>
        <end position="242"/>
    </location>
</feature>
<keyword evidence="3" id="KW-0418">Kinase</keyword>
<dbReference type="GO" id="GO:0005524">
    <property type="term" value="F:ATP binding"/>
    <property type="evidence" value="ECO:0007669"/>
    <property type="project" value="UniProtKB-KW"/>
</dbReference>
<evidence type="ECO:0000259" key="7">
    <source>
        <dbReference type="PROSITE" id="PS50011"/>
    </source>
</evidence>
<dbReference type="InterPro" id="IPR011009">
    <property type="entry name" value="Kinase-like_dom_sf"/>
</dbReference>
<proteinExistence type="predicted"/>
<dbReference type="PANTHER" id="PTHR48016">
    <property type="entry name" value="MAP KINASE KINASE KINASE SSK2-RELATED-RELATED"/>
    <property type="match status" value="1"/>
</dbReference>
<dbReference type="GO" id="GO:0005737">
    <property type="term" value="C:cytoplasm"/>
    <property type="evidence" value="ECO:0007669"/>
    <property type="project" value="TreeGrafter"/>
</dbReference>
<dbReference type="SMART" id="SM00220">
    <property type="entry name" value="S_TKc"/>
    <property type="match status" value="1"/>
</dbReference>
<evidence type="ECO:0000256" key="3">
    <source>
        <dbReference type="ARBA" id="ARBA00022777"/>
    </source>
</evidence>
<protein>
    <recommendedName>
        <fullName evidence="7">Protein kinase domain-containing protein</fullName>
    </recommendedName>
</protein>
<dbReference type="EMBL" id="GIBP01003649">
    <property type="protein sequence ID" value="NDV32618.1"/>
    <property type="molecule type" value="Transcribed_RNA"/>
</dbReference>
<dbReference type="InterPro" id="IPR008271">
    <property type="entry name" value="Ser/Thr_kinase_AS"/>
</dbReference>
<feature type="region of interest" description="Disordered" evidence="6">
    <location>
        <begin position="278"/>
        <end position="327"/>
    </location>
</feature>
<dbReference type="InterPro" id="IPR000719">
    <property type="entry name" value="Prot_kinase_dom"/>
</dbReference>
<evidence type="ECO:0000313" key="8">
    <source>
        <dbReference type="EMBL" id="NDV32618.1"/>
    </source>
</evidence>
<dbReference type="SUPFAM" id="SSF56112">
    <property type="entry name" value="Protein kinase-like (PK-like)"/>
    <property type="match status" value="1"/>
</dbReference>
<dbReference type="PANTHER" id="PTHR48016:SF4">
    <property type="entry name" value="PROTEIN KINASE DOMAIN-CONTAINING PROTEIN"/>
    <property type="match status" value="1"/>
</dbReference>
<evidence type="ECO:0000256" key="5">
    <source>
        <dbReference type="SAM" id="Coils"/>
    </source>
</evidence>
<evidence type="ECO:0000256" key="4">
    <source>
        <dbReference type="ARBA" id="ARBA00022840"/>
    </source>
</evidence>
<name>A0A6B2L716_9EUKA</name>
<feature type="coiled-coil region" evidence="5">
    <location>
        <begin position="347"/>
        <end position="381"/>
    </location>
</feature>
<evidence type="ECO:0000256" key="1">
    <source>
        <dbReference type="ARBA" id="ARBA00022679"/>
    </source>
</evidence>
<dbReference type="CDD" id="cd14686">
    <property type="entry name" value="bZIP"/>
    <property type="match status" value="1"/>
</dbReference>
<dbReference type="AlphaFoldDB" id="A0A6B2L716"/>
<dbReference type="Gene3D" id="1.10.510.10">
    <property type="entry name" value="Transferase(Phosphotransferase) domain 1"/>
    <property type="match status" value="1"/>
</dbReference>
<dbReference type="InterPro" id="IPR001245">
    <property type="entry name" value="Ser-Thr/Tyr_kinase_cat_dom"/>
</dbReference>
<reference evidence="8" key="1">
    <citation type="journal article" date="2020" name="J. Eukaryot. Microbiol.">
        <title>De novo Sequencing, Assembly and Annotation of the Transcriptome for the Free-Living Testate Amoeba Arcella intermedia.</title>
        <authorList>
            <person name="Ribeiro G.M."/>
            <person name="Porfirio-Sousa A.L."/>
            <person name="Maurer-Alcala X.X."/>
            <person name="Katz L.A."/>
            <person name="Lahr D.J.G."/>
        </authorList>
    </citation>
    <scope>NUCLEOTIDE SEQUENCE</scope>
</reference>
<keyword evidence="2" id="KW-0547">Nucleotide-binding</keyword>
<evidence type="ECO:0000256" key="6">
    <source>
        <dbReference type="SAM" id="MobiDB-lite"/>
    </source>
</evidence>
<evidence type="ECO:0000256" key="2">
    <source>
        <dbReference type="ARBA" id="ARBA00022741"/>
    </source>
</evidence>
<sequence>MFGVVFKGIDNTTSTCVAIKEIRIDSLEESKIATVKREALVLEQLSHQNIVQFYDLIESKRKIYFILEYVDKGSLYSLLKKFGGFPEDLTSLYVRETLQGLKYIHEKNFVHRDIKSSNILITSSGDIKLADFGTAKLEDKNRNFTVVGTPYWMAPEIIGMTGGGIHSDIWSLGCTVIELLTGNPPYFDLTTMQALFNIVEDPHPPIPKGLNKELEHFLLYCCFVKEPSKRPSSKLLISHPWLSTSPLPTYEQAKEKIQEYNKKNRQGAATNALKQAFGDSWPSQEDPSFASLPASRAKTNNERSRIGSHSKSLGHPSPDPGRHPAAGSISFTTGAPADLLAFRGMSIEQLQRELIKVTKERDQLKEENADLKQKIHKITNELQ</sequence>
<dbReference type="Pfam" id="PF00069">
    <property type="entry name" value="Pkinase"/>
    <property type="match status" value="1"/>
</dbReference>
<dbReference type="InterPro" id="IPR050538">
    <property type="entry name" value="MAP_kinase_kinase_kinase"/>
</dbReference>
<dbReference type="GO" id="GO:0004709">
    <property type="term" value="F:MAP kinase kinase kinase activity"/>
    <property type="evidence" value="ECO:0007669"/>
    <property type="project" value="TreeGrafter"/>
</dbReference>
<accession>A0A6B2L716</accession>
<keyword evidence="4" id="KW-0067">ATP-binding</keyword>
<dbReference type="PROSITE" id="PS50011">
    <property type="entry name" value="PROTEIN_KINASE_DOM"/>
    <property type="match status" value="1"/>
</dbReference>